<comment type="similarity">
    <text evidence="10">Belongs to the binding-protein-dependent transport system permease family. OppBC subfamily.</text>
</comment>
<dbReference type="GO" id="GO:0055085">
    <property type="term" value="P:transmembrane transport"/>
    <property type="evidence" value="ECO:0007669"/>
    <property type="project" value="InterPro"/>
</dbReference>
<evidence type="ECO:0000256" key="2">
    <source>
        <dbReference type="ARBA" id="ARBA00022448"/>
    </source>
</evidence>
<organism evidence="14 15">
    <name type="scientific">Solicola gregarius</name>
    <dbReference type="NCBI Taxonomy" id="2908642"/>
    <lineage>
        <taxon>Bacteria</taxon>
        <taxon>Bacillati</taxon>
        <taxon>Actinomycetota</taxon>
        <taxon>Actinomycetes</taxon>
        <taxon>Propionibacteriales</taxon>
        <taxon>Nocardioidaceae</taxon>
        <taxon>Solicola</taxon>
    </lineage>
</organism>
<keyword evidence="5 12" id="KW-0812">Transmembrane</keyword>
<proteinExistence type="inferred from homology"/>
<feature type="transmembrane region" description="Helical" evidence="12">
    <location>
        <begin position="211"/>
        <end position="231"/>
    </location>
</feature>
<evidence type="ECO:0000256" key="10">
    <source>
        <dbReference type="ARBA" id="ARBA00024202"/>
    </source>
</evidence>
<evidence type="ECO:0000313" key="14">
    <source>
        <dbReference type="EMBL" id="UYM03665.1"/>
    </source>
</evidence>
<evidence type="ECO:0000256" key="5">
    <source>
        <dbReference type="ARBA" id="ARBA00022692"/>
    </source>
</evidence>
<dbReference type="InterPro" id="IPR050366">
    <property type="entry name" value="BP-dependent_transpt_permease"/>
</dbReference>
<dbReference type="InterPro" id="IPR000515">
    <property type="entry name" value="MetI-like"/>
</dbReference>
<evidence type="ECO:0000256" key="1">
    <source>
        <dbReference type="ARBA" id="ARBA00004429"/>
    </source>
</evidence>
<evidence type="ECO:0000256" key="12">
    <source>
        <dbReference type="RuleBase" id="RU363032"/>
    </source>
</evidence>
<dbReference type="GO" id="GO:0015031">
    <property type="term" value="P:protein transport"/>
    <property type="evidence" value="ECO:0007669"/>
    <property type="project" value="UniProtKB-KW"/>
</dbReference>
<keyword evidence="8 12" id="KW-1133">Transmembrane helix</keyword>
<sequence>MTTPTVATIEAEERVAIRRTSKGRLLVRRYMRNKPAVVGLVMLLLLVAFTLIGPMFAKYDYEELDFLALKEAPSGEHWFGTDNAGGDLYALCIRGLGRSLMIGFIASIGITVIAALVGTAVAYFGGWIEKVGTWILDMLLVIPAFLVIAIVTSSASGTNGWLWLTLALMLLGWVGYARVIRSVALSLREREYVSAAKFMGVDSFTILRRHLIPNLGSILIIHTVLGVVYAVELETALSFVGFGINPPDTSLGVLIDSGSKTLETAPWMFLIPAGLLVALCFAMTMIGDGLRDALDPSSESGGKA</sequence>
<feature type="transmembrane region" description="Helical" evidence="12">
    <location>
        <begin position="267"/>
        <end position="286"/>
    </location>
</feature>
<dbReference type="InterPro" id="IPR035906">
    <property type="entry name" value="MetI-like_sf"/>
</dbReference>
<keyword evidence="15" id="KW-1185">Reference proteome</keyword>
<evidence type="ECO:0000256" key="6">
    <source>
        <dbReference type="ARBA" id="ARBA00022856"/>
    </source>
</evidence>
<dbReference type="RefSeq" id="WP_271632293.1">
    <property type="nucleotide sequence ID" value="NZ_CP094970.1"/>
</dbReference>
<dbReference type="GO" id="GO:0005886">
    <property type="term" value="C:plasma membrane"/>
    <property type="evidence" value="ECO:0007669"/>
    <property type="project" value="UniProtKB-SubCell"/>
</dbReference>
<protein>
    <recommendedName>
        <fullName evidence="11">Oligopeptide transport system permease protein OppC</fullName>
    </recommendedName>
</protein>
<keyword evidence="2 12" id="KW-0813">Transport</keyword>
<evidence type="ECO:0000256" key="8">
    <source>
        <dbReference type="ARBA" id="ARBA00022989"/>
    </source>
</evidence>
<evidence type="ECO:0000256" key="4">
    <source>
        <dbReference type="ARBA" id="ARBA00022519"/>
    </source>
</evidence>
<dbReference type="KEGG" id="sgrg:L0C25_14025"/>
<gene>
    <name evidence="14" type="ORF">L0C25_14025</name>
</gene>
<feature type="transmembrane region" description="Helical" evidence="12">
    <location>
        <begin position="161"/>
        <end position="180"/>
    </location>
</feature>
<dbReference type="PANTHER" id="PTHR43386:SF2">
    <property type="entry name" value="OLIGOPEPTIDE TRANSPORT SYSTEM PERMEASE PROTEIN OPPC"/>
    <property type="match status" value="1"/>
</dbReference>
<dbReference type="InterPro" id="IPR025966">
    <property type="entry name" value="OppC_N"/>
</dbReference>
<evidence type="ECO:0000256" key="11">
    <source>
        <dbReference type="ARBA" id="ARBA00072251"/>
    </source>
</evidence>
<comment type="subcellular location">
    <subcellularLocation>
        <location evidence="1">Cell inner membrane</location>
        <topology evidence="1">Multi-pass membrane protein</topology>
    </subcellularLocation>
    <subcellularLocation>
        <location evidence="12">Cell membrane</location>
        <topology evidence="12">Multi-pass membrane protein</topology>
    </subcellularLocation>
</comment>
<keyword evidence="6" id="KW-0571">Peptide transport</keyword>
<evidence type="ECO:0000256" key="7">
    <source>
        <dbReference type="ARBA" id="ARBA00022927"/>
    </source>
</evidence>
<keyword evidence="4" id="KW-0997">Cell inner membrane</keyword>
<evidence type="ECO:0000256" key="9">
    <source>
        <dbReference type="ARBA" id="ARBA00023136"/>
    </source>
</evidence>
<dbReference type="PROSITE" id="PS50928">
    <property type="entry name" value="ABC_TM1"/>
    <property type="match status" value="1"/>
</dbReference>
<dbReference type="Gene3D" id="1.10.3720.10">
    <property type="entry name" value="MetI-like"/>
    <property type="match status" value="1"/>
</dbReference>
<evidence type="ECO:0000259" key="13">
    <source>
        <dbReference type="PROSITE" id="PS50928"/>
    </source>
</evidence>
<accession>A0AA46TEH6</accession>
<feature type="transmembrane region" description="Helical" evidence="12">
    <location>
        <begin position="100"/>
        <end position="124"/>
    </location>
</feature>
<dbReference type="SUPFAM" id="SSF161098">
    <property type="entry name" value="MetI-like"/>
    <property type="match status" value="1"/>
</dbReference>
<keyword evidence="7" id="KW-0653">Protein transport</keyword>
<evidence type="ECO:0000313" key="15">
    <source>
        <dbReference type="Proteomes" id="UP001164390"/>
    </source>
</evidence>
<name>A0AA46TEH6_9ACTN</name>
<dbReference type="Pfam" id="PF12911">
    <property type="entry name" value="OppC_N"/>
    <property type="match status" value="1"/>
</dbReference>
<dbReference type="CDD" id="cd06261">
    <property type="entry name" value="TM_PBP2"/>
    <property type="match status" value="1"/>
</dbReference>
<feature type="transmembrane region" description="Helical" evidence="12">
    <location>
        <begin position="131"/>
        <end position="155"/>
    </location>
</feature>
<dbReference type="GO" id="GO:0015833">
    <property type="term" value="P:peptide transport"/>
    <property type="evidence" value="ECO:0007669"/>
    <property type="project" value="UniProtKB-KW"/>
</dbReference>
<dbReference type="Proteomes" id="UP001164390">
    <property type="component" value="Chromosome"/>
</dbReference>
<dbReference type="AlphaFoldDB" id="A0AA46TEH6"/>
<keyword evidence="3" id="KW-1003">Cell membrane</keyword>
<dbReference type="EMBL" id="CP094970">
    <property type="protein sequence ID" value="UYM03665.1"/>
    <property type="molecule type" value="Genomic_DNA"/>
</dbReference>
<dbReference type="PANTHER" id="PTHR43386">
    <property type="entry name" value="OLIGOPEPTIDE TRANSPORT SYSTEM PERMEASE PROTEIN APPC"/>
    <property type="match status" value="1"/>
</dbReference>
<keyword evidence="9 12" id="KW-0472">Membrane</keyword>
<evidence type="ECO:0000256" key="3">
    <source>
        <dbReference type="ARBA" id="ARBA00022475"/>
    </source>
</evidence>
<feature type="transmembrane region" description="Helical" evidence="12">
    <location>
        <begin position="36"/>
        <end position="57"/>
    </location>
</feature>
<feature type="domain" description="ABC transmembrane type-1" evidence="13">
    <location>
        <begin position="96"/>
        <end position="287"/>
    </location>
</feature>
<dbReference type="Pfam" id="PF00528">
    <property type="entry name" value="BPD_transp_1"/>
    <property type="match status" value="1"/>
</dbReference>
<reference evidence="14" key="1">
    <citation type="submission" date="2022-01" db="EMBL/GenBank/DDBJ databases">
        <title>Nocardioidaceae gen. sp. A5X3R13.</title>
        <authorList>
            <person name="Lopez Marin M.A."/>
            <person name="Uhlik O."/>
        </authorList>
    </citation>
    <scope>NUCLEOTIDE SEQUENCE</scope>
    <source>
        <strain evidence="14">A5X3R13</strain>
    </source>
</reference>